<accession>A0A388LS27</accession>
<feature type="signal peptide" evidence="1">
    <location>
        <begin position="1"/>
        <end position="21"/>
    </location>
</feature>
<reference evidence="2 3" key="1">
    <citation type="journal article" date="2018" name="Cell">
        <title>The Chara Genome: Secondary Complexity and Implications for Plant Terrestrialization.</title>
        <authorList>
            <person name="Nishiyama T."/>
            <person name="Sakayama H."/>
            <person name="Vries J.D."/>
            <person name="Buschmann H."/>
            <person name="Saint-Marcoux D."/>
            <person name="Ullrich K.K."/>
            <person name="Haas F.B."/>
            <person name="Vanderstraeten L."/>
            <person name="Becker D."/>
            <person name="Lang D."/>
            <person name="Vosolsobe S."/>
            <person name="Rombauts S."/>
            <person name="Wilhelmsson P.K.I."/>
            <person name="Janitza P."/>
            <person name="Kern R."/>
            <person name="Heyl A."/>
            <person name="Rumpler F."/>
            <person name="Villalobos L.I.A.C."/>
            <person name="Clay J.M."/>
            <person name="Skokan R."/>
            <person name="Toyoda A."/>
            <person name="Suzuki Y."/>
            <person name="Kagoshima H."/>
            <person name="Schijlen E."/>
            <person name="Tajeshwar N."/>
            <person name="Catarino B."/>
            <person name="Hetherington A.J."/>
            <person name="Saltykova A."/>
            <person name="Bonnot C."/>
            <person name="Breuninger H."/>
            <person name="Symeonidi A."/>
            <person name="Radhakrishnan G.V."/>
            <person name="Van Nieuwerburgh F."/>
            <person name="Deforce D."/>
            <person name="Chang C."/>
            <person name="Karol K.G."/>
            <person name="Hedrich R."/>
            <person name="Ulvskov P."/>
            <person name="Glockner G."/>
            <person name="Delwiche C.F."/>
            <person name="Petrasek J."/>
            <person name="Van de Peer Y."/>
            <person name="Friml J."/>
            <person name="Beilby M."/>
            <person name="Dolan L."/>
            <person name="Kohara Y."/>
            <person name="Sugano S."/>
            <person name="Fujiyama A."/>
            <person name="Delaux P.-M."/>
            <person name="Quint M."/>
            <person name="TheiBen G."/>
            <person name="Hagemann M."/>
            <person name="Harholt J."/>
            <person name="Dunand C."/>
            <person name="Zachgo S."/>
            <person name="Langdale J."/>
            <person name="Maumus F."/>
            <person name="Straeten D.V.D."/>
            <person name="Gould S.B."/>
            <person name="Rensing S.A."/>
        </authorList>
    </citation>
    <scope>NUCLEOTIDE SEQUENCE [LARGE SCALE GENOMIC DNA]</scope>
    <source>
        <strain evidence="2 3">S276</strain>
    </source>
</reference>
<evidence type="ECO:0000313" key="3">
    <source>
        <dbReference type="Proteomes" id="UP000265515"/>
    </source>
</evidence>
<dbReference type="STRING" id="69332.A0A388LS27"/>
<proteinExistence type="predicted"/>
<dbReference type="AlphaFoldDB" id="A0A388LS27"/>
<evidence type="ECO:0000256" key="1">
    <source>
        <dbReference type="SAM" id="SignalP"/>
    </source>
</evidence>
<dbReference type="PANTHER" id="PTHR38847">
    <property type="match status" value="1"/>
</dbReference>
<dbReference type="Gramene" id="GBG85136">
    <property type="protein sequence ID" value="GBG85136"/>
    <property type="gene ID" value="CBR_g39702"/>
</dbReference>
<dbReference type="EMBL" id="BFEA01000506">
    <property type="protein sequence ID" value="GBG85136.1"/>
    <property type="molecule type" value="Genomic_DNA"/>
</dbReference>
<name>A0A388LS27_CHABU</name>
<feature type="chain" id="PRO_5017433872" evidence="1">
    <location>
        <begin position="22"/>
        <end position="194"/>
    </location>
</feature>
<dbReference type="Proteomes" id="UP000265515">
    <property type="component" value="Unassembled WGS sequence"/>
</dbReference>
<organism evidence="2 3">
    <name type="scientific">Chara braunii</name>
    <name type="common">Braun's stonewort</name>
    <dbReference type="NCBI Taxonomy" id="69332"/>
    <lineage>
        <taxon>Eukaryota</taxon>
        <taxon>Viridiplantae</taxon>
        <taxon>Streptophyta</taxon>
        <taxon>Charophyceae</taxon>
        <taxon>Charales</taxon>
        <taxon>Characeae</taxon>
        <taxon>Chara</taxon>
    </lineage>
</organism>
<gene>
    <name evidence="2" type="ORF">CBR_g39702</name>
</gene>
<dbReference type="PANTHER" id="PTHR38847:SF1">
    <property type="entry name" value="PSEUDOURIDINE SYNTHASE RSUA_RLUA-LIKE DOMAIN-CONTAINING PROTEIN"/>
    <property type="match status" value="1"/>
</dbReference>
<keyword evidence="1" id="KW-0732">Signal</keyword>
<dbReference type="InterPro" id="IPR025649">
    <property type="entry name" value="DUF4360"/>
</dbReference>
<dbReference type="Pfam" id="PF14273">
    <property type="entry name" value="DUF4360"/>
    <property type="match status" value="1"/>
</dbReference>
<dbReference type="OrthoDB" id="152248at2759"/>
<comment type="caution">
    <text evidence="2">The sequence shown here is derived from an EMBL/GenBank/DDBJ whole genome shotgun (WGS) entry which is preliminary data.</text>
</comment>
<evidence type="ECO:0000313" key="2">
    <source>
        <dbReference type="EMBL" id="GBG85136.1"/>
    </source>
</evidence>
<sequence>MAAMVVVLLLGLLQLAVPGLAQSPPSGTVKMESYSYSGSGCLPGSVEGALSFDGTVLTVFFAEYEAFTPGSPDDQVKKCLLAVKLIYPTGFAFSLESVKVTGMIAHFEEGVKGSLEVGYYFSAIPGAVRTLRRLLPPVDDSFEFDDDFLTFIYAPCGSALTTLNVDSEGGRWFDINKLLGEKRNEQAGGDQPGD</sequence>
<keyword evidence="3" id="KW-1185">Reference proteome</keyword>
<protein>
    <submittedName>
        <fullName evidence="2">Uncharacterized protein</fullName>
    </submittedName>
</protein>